<evidence type="ECO:0000256" key="1">
    <source>
        <dbReference type="SAM" id="Phobius"/>
    </source>
</evidence>
<feature type="transmembrane region" description="Helical" evidence="1">
    <location>
        <begin position="333"/>
        <end position="354"/>
    </location>
</feature>
<feature type="transmembrane region" description="Helical" evidence="1">
    <location>
        <begin position="361"/>
        <end position="382"/>
    </location>
</feature>
<keyword evidence="1" id="KW-0472">Membrane</keyword>
<sequence length="621" mass="71819">MKWTLLTLLCLFVLQAQAQVQLVMNDKKMIRENAPVQLKFSLSSSRNVKGKFALYYGEDILFYRSKELILTAGQNNYQLWLPPLTNFYYEAFFETQDDIIALGNVDLGRKIDLLITTSFSQSTAIEQACNVYALLPQNRQGQKPYISYKRISPNEIPQSLITAYCDTDLLLLHSGHLNFMSEEQIHIVEKWICMGGSACIVIGKDSLFKQYHLDFISRMSAMESIHNYTKNIHSSRHGLGRVVLCDFSQQPSDSFSFVSSEWKKMILWLWKIKESIATEIVYSKKRYLEDFDYYYTTTDWRDRYRYRYRRSRAGAGSIGNYLLPKSVQIPPTWLLSLLLFSFLVLVGPIEYIVLKKLNKRVLTWITFPIATLCFWALCQWVADVYLGEVKTSKVLHIVDIGSQKQVARSNDLHFFMSSKPQKITNTIENSIQVNLDANVNYYNNYNTNENCSYDGAFPTQFSVTQNLQKWTPYMRKVFRQTSEFELVENFVPRLTENIKDFQATIMRNAYDRSLSGPRSVATSRNYPGVENFDYIYIIHKGYVYAAKGSPNGLVQGILHFSYAFPSDERILFAQKSPSGGSDALSDLTLHDPTDSSQYVVVLIREQQNKIIVFRYLYYKGA</sequence>
<gene>
    <name evidence="3" type="ORF">UABAM_04275</name>
</gene>
<evidence type="ECO:0000313" key="3">
    <source>
        <dbReference type="EMBL" id="BBM85893.1"/>
    </source>
</evidence>
<proteinExistence type="predicted"/>
<reference evidence="3 4" key="1">
    <citation type="submission" date="2019-08" db="EMBL/GenBank/DDBJ databases">
        <title>Complete genome sequence of Candidatus Uab amorphum.</title>
        <authorList>
            <person name="Shiratori T."/>
            <person name="Suzuki S."/>
            <person name="Kakizawa Y."/>
            <person name="Ishida K."/>
        </authorList>
    </citation>
    <scope>NUCLEOTIDE SEQUENCE [LARGE SCALE GENOMIC DNA]</scope>
    <source>
        <strain evidence="3 4">SRT547</strain>
    </source>
</reference>
<feature type="chain" id="PRO_5025009939" evidence="2">
    <location>
        <begin position="19"/>
        <end position="621"/>
    </location>
</feature>
<keyword evidence="2" id="KW-0732">Signal</keyword>
<keyword evidence="1" id="KW-0812">Transmembrane</keyword>
<organism evidence="3 4">
    <name type="scientific">Uabimicrobium amorphum</name>
    <dbReference type="NCBI Taxonomy" id="2596890"/>
    <lineage>
        <taxon>Bacteria</taxon>
        <taxon>Pseudomonadati</taxon>
        <taxon>Planctomycetota</taxon>
        <taxon>Candidatus Uabimicrobiia</taxon>
        <taxon>Candidatus Uabimicrobiales</taxon>
        <taxon>Candidatus Uabimicrobiaceae</taxon>
        <taxon>Candidatus Uabimicrobium</taxon>
    </lineage>
</organism>
<dbReference type="KEGG" id="uam:UABAM_04275"/>
<evidence type="ECO:0000256" key="2">
    <source>
        <dbReference type="SAM" id="SignalP"/>
    </source>
</evidence>
<dbReference type="EMBL" id="AP019860">
    <property type="protein sequence ID" value="BBM85893.1"/>
    <property type="molecule type" value="Genomic_DNA"/>
</dbReference>
<dbReference type="AlphaFoldDB" id="A0A5S9F584"/>
<name>A0A5S9F584_UABAM</name>
<dbReference type="Proteomes" id="UP000326354">
    <property type="component" value="Chromosome"/>
</dbReference>
<dbReference type="RefSeq" id="WP_151969982.1">
    <property type="nucleotide sequence ID" value="NZ_AP019860.1"/>
</dbReference>
<dbReference type="OrthoDB" id="215124at2"/>
<accession>A0A5S9F584</accession>
<keyword evidence="1" id="KW-1133">Transmembrane helix</keyword>
<feature type="signal peptide" evidence="2">
    <location>
        <begin position="1"/>
        <end position="18"/>
    </location>
</feature>
<evidence type="ECO:0000313" key="4">
    <source>
        <dbReference type="Proteomes" id="UP000326354"/>
    </source>
</evidence>
<keyword evidence="4" id="KW-1185">Reference proteome</keyword>
<protein>
    <submittedName>
        <fullName evidence="3">Uncharacterized protein</fullName>
    </submittedName>
</protein>